<evidence type="ECO:0000313" key="2">
    <source>
        <dbReference type="Proteomes" id="UP000245582"/>
    </source>
</evidence>
<name>A0A2U2RRC4_BIFLN</name>
<proteinExistence type="predicted"/>
<reference evidence="1 2" key="1">
    <citation type="submission" date="2017-11" db="EMBL/GenBank/DDBJ databases">
        <title>Draft genome sequence of Bifidobacterium longum UMA026, isolated from Holstein dairy cow feces.</title>
        <authorList>
            <person name="Albert K."/>
            <person name="Sela D.A."/>
        </authorList>
    </citation>
    <scope>NUCLEOTIDE SEQUENCE [LARGE SCALE GENOMIC DNA]</scope>
    <source>
        <strain evidence="1 2">UMA026</strain>
    </source>
</reference>
<accession>A0A2U2RRC4</accession>
<evidence type="ECO:0000313" key="1">
    <source>
        <dbReference type="EMBL" id="PWH08432.1"/>
    </source>
</evidence>
<sequence>MLRRILVDTSRQRIRDIRFLMAPLCEESCRRRRLRGVSKGNTQKTHETRESILRTDFAGLGERDEKSAENGLQNRFSSTKNSLQHAVRKYENQKSYPHSCAQMWVNSADNSWITHCFVVENSCITATSMWKTQIRRTGCGKLAHLSTSHAEFVHNFQGLMNRCICRAQPYLSTLSTGLIMAITYSVT</sequence>
<organism evidence="1 2">
    <name type="scientific">Bifidobacterium longum</name>
    <dbReference type="NCBI Taxonomy" id="216816"/>
    <lineage>
        <taxon>Bacteria</taxon>
        <taxon>Bacillati</taxon>
        <taxon>Actinomycetota</taxon>
        <taxon>Actinomycetes</taxon>
        <taxon>Bifidobacteriales</taxon>
        <taxon>Bifidobacteriaceae</taxon>
        <taxon>Bifidobacterium</taxon>
    </lineage>
</organism>
<comment type="caution">
    <text evidence="1">The sequence shown here is derived from an EMBL/GenBank/DDBJ whole genome shotgun (WGS) entry which is preliminary data.</text>
</comment>
<dbReference type="EMBL" id="PHUM01000009">
    <property type="protein sequence ID" value="PWH08432.1"/>
    <property type="molecule type" value="Genomic_DNA"/>
</dbReference>
<protein>
    <submittedName>
        <fullName evidence="1">Uncharacterized protein</fullName>
    </submittedName>
</protein>
<dbReference type="Proteomes" id="UP000245582">
    <property type="component" value="Unassembled WGS sequence"/>
</dbReference>
<dbReference type="AlphaFoldDB" id="A0A2U2RRC4"/>
<gene>
    <name evidence="1" type="ORF">CWE05_08405</name>
</gene>